<accession>A0A9W6WVG0</accession>
<dbReference type="Proteomes" id="UP001165083">
    <property type="component" value="Unassembled WGS sequence"/>
</dbReference>
<protein>
    <submittedName>
        <fullName evidence="1">Unnamed protein product</fullName>
    </submittedName>
</protein>
<organism evidence="1 2">
    <name type="scientific">Phytophthora lilii</name>
    <dbReference type="NCBI Taxonomy" id="2077276"/>
    <lineage>
        <taxon>Eukaryota</taxon>
        <taxon>Sar</taxon>
        <taxon>Stramenopiles</taxon>
        <taxon>Oomycota</taxon>
        <taxon>Peronosporomycetes</taxon>
        <taxon>Peronosporales</taxon>
        <taxon>Peronosporaceae</taxon>
        <taxon>Phytophthora</taxon>
    </lineage>
</organism>
<keyword evidence="2" id="KW-1185">Reference proteome</keyword>
<evidence type="ECO:0000313" key="2">
    <source>
        <dbReference type="Proteomes" id="UP001165083"/>
    </source>
</evidence>
<dbReference type="EMBL" id="BSXW01000753">
    <property type="protein sequence ID" value="GMF29058.1"/>
    <property type="molecule type" value="Genomic_DNA"/>
</dbReference>
<gene>
    <name evidence="1" type="ORF">Plil01_001229600</name>
</gene>
<comment type="caution">
    <text evidence="1">The sequence shown here is derived from an EMBL/GenBank/DDBJ whole genome shotgun (WGS) entry which is preliminary data.</text>
</comment>
<proteinExistence type="predicted"/>
<dbReference type="AlphaFoldDB" id="A0A9W6WVG0"/>
<reference evidence="1" key="1">
    <citation type="submission" date="2023-04" db="EMBL/GenBank/DDBJ databases">
        <title>Phytophthora lilii NBRC 32176.</title>
        <authorList>
            <person name="Ichikawa N."/>
            <person name="Sato H."/>
            <person name="Tonouchi N."/>
        </authorList>
    </citation>
    <scope>NUCLEOTIDE SEQUENCE</scope>
    <source>
        <strain evidence="1">NBRC 32176</strain>
    </source>
</reference>
<sequence>MIDNITKFSWIGTRYDSNTNASWHDFRCDRATDRFPTMNKNIQALKVELFDQWMKSDIHPNNVKRSVFRLKDGNEMTKLDEAVVYSYNNFFLQQQKQKPAK</sequence>
<evidence type="ECO:0000313" key="1">
    <source>
        <dbReference type="EMBL" id="GMF29058.1"/>
    </source>
</evidence>
<name>A0A9W6WVG0_9STRA</name>